<reference evidence="2" key="1">
    <citation type="submission" date="2018-01" db="EMBL/GenBank/DDBJ databases">
        <title>An insight into the sialome of Amazonian anophelines.</title>
        <authorList>
            <person name="Ribeiro J.M."/>
            <person name="Scarpassa V."/>
            <person name="Calvo E."/>
        </authorList>
    </citation>
    <scope>NUCLEOTIDE SEQUENCE</scope>
</reference>
<accession>A0A2M4DJZ7</accession>
<dbReference type="EMBL" id="GGFL01013684">
    <property type="protein sequence ID" value="MBW77862.1"/>
    <property type="molecule type" value="Transcribed_RNA"/>
</dbReference>
<keyword evidence="1" id="KW-0732">Signal</keyword>
<evidence type="ECO:0000256" key="1">
    <source>
        <dbReference type="SAM" id="SignalP"/>
    </source>
</evidence>
<feature type="chain" id="PRO_5014792218" evidence="1">
    <location>
        <begin position="16"/>
        <end position="75"/>
    </location>
</feature>
<proteinExistence type="predicted"/>
<feature type="signal peptide" evidence="1">
    <location>
        <begin position="1"/>
        <end position="15"/>
    </location>
</feature>
<name>A0A2M4DJZ7_ANODA</name>
<organism evidence="2">
    <name type="scientific">Anopheles darlingi</name>
    <name type="common">Mosquito</name>
    <dbReference type="NCBI Taxonomy" id="43151"/>
    <lineage>
        <taxon>Eukaryota</taxon>
        <taxon>Metazoa</taxon>
        <taxon>Ecdysozoa</taxon>
        <taxon>Arthropoda</taxon>
        <taxon>Hexapoda</taxon>
        <taxon>Insecta</taxon>
        <taxon>Pterygota</taxon>
        <taxon>Neoptera</taxon>
        <taxon>Endopterygota</taxon>
        <taxon>Diptera</taxon>
        <taxon>Nematocera</taxon>
        <taxon>Culicoidea</taxon>
        <taxon>Culicidae</taxon>
        <taxon>Anophelinae</taxon>
        <taxon>Anopheles</taxon>
    </lineage>
</organism>
<sequence length="75" mass="8617">MWPIAHLRLIKFTLAKPLWPCQRPILCGKVAYAGCLPIKWIEFLADSSSFRSNRSRFKDVSTNVTENGRIRSKPV</sequence>
<evidence type="ECO:0000313" key="2">
    <source>
        <dbReference type="EMBL" id="MBW77862.1"/>
    </source>
</evidence>
<dbReference type="AlphaFoldDB" id="A0A2M4DJZ7"/>
<protein>
    <submittedName>
        <fullName evidence="2">Putative secreted protein</fullName>
    </submittedName>
</protein>